<organism evidence="1 2">
    <name type="scientific">Pistacia atlantica</name>
    <dbReference type="NCBI Taxonomy" id="434234"/>
    <lineage>
        <taxon>Eukaryota</taxon>
        <taxon>Viridiplantae</taxon>
        <taxon>Streptophyta</taxon>
        <taxon>Embryophyta</taxon>
        <taxon>Tracheophyta</taxon>
        <taxon>Spermatophyta</taxon>
        <taxon>Magnoliopsida</taxon>
        <taxon>eudicotyledons</taxon>
        <taxon>Gunneridae</taxon>
        <taxon>Pentapetalae</taxon>
        <taxon>rosids</taxon>
        <taxon>malvids</taxon>
        <taxon>Sapindales</taxon>
        <taxon>Anacardiaceae</taxon>
        <taxon>Pistacia</taxon>
    </lineage>
</organism>
<evidence type="ECO:0000313" key="2">
    <source>
        <dbReference type="Proteomes" id="UP001164250"/>
    </source>
</evidence>
<sequence>MHMPTWQWQCSFTIWLIGLKQKTEVDTELTALHE</sequence>
<gene>
    <name evidence="1" type="ORF">Patl1_03913</name>
</gene>
<reference evidence="2" key="1">
    <citation type="journal article" date="2023" name="G3 (Bethesda)">
        <title>Genome assembly and association tests identify interacting loci associated with vigor, precocity, and sex in interspecific pistachio rootstocks.</title>
        <authorList>
            <person name="Palmer W."/>
            <person name="Jacygrad E."/>
            <person name="Sagayaradj S."/>
            <person name="Cavanaugh K."/>
            <person name="Han R."/>
            <person name="Bertier L."/>
            <person name="Beede B."/>
            <person name="Kafkas S."/>
            <person name="Golino D."/>
            <person name="Preece J."/>
            <person name="Michelmore R."/>
        </authorList>
    </citation>
    <scope>NUCLEOTIDE SEQUENCE [LARGE SCALE GENOMIC DNA]</scope>
</reference>
<dbReference type="EMBL" id="CM047899">
    <property type="protein sequence ID" value="KAJ0103579.1"/>
    <property type="molecule type" value="Genomic_DNA"/>
</dbReference>
<accession>A0ACC1BWX7</accession>
<name>A0ACC1BWX7_9ROSI</name>
<evidence type="ECO:0000313" key="1">
    <source>
        <dbReference type="EMBL" id="KAJ0103579.1"/>
    </source>
</evidence>
<protein>
    <submittedName>
        <fullName evidence="1">Uncharacterized protein</fullName>
    </submittedName>
</protein>
<keyword evidence="2" id="KW-1185">Reference proteome</keyword>
<comment type="caution">
    <text evidence="1">The sequence shown here is derived from an EMBL/GenBank/DDBJ whole genome shotgun (WGS) entry which is preliminary data.</text>
</comment>
<proteinExistence type="predicted"/>
<dbReference type="Proteomes" id="UP001164250">
    <property type="component" value="Chromosome 3"/>
</dbReference>